<feature type="transmembrane region" description="Helical" evidence="5">
    <location>
        <begin position="103"/>
        <end position="126"/>
    </location>
</feature>
<dbReference type="PANTHER" id="PTHR13285">
    <property type="entry name" value="ACYLTRANSFERASE"/>
    <property type="match status" value="1"/>
</dbReference>
<name>A0A9Q0FUK4_9ROSI</name>
<dbReference type="GO" id="GO:0016020">
    <property type="term" value="C:membrane"/>
    <property type="evidence" value="ECO:0007669"/>
    <property type="project" value="UniProtKB-SubCell"/>
</dbReference>
<evidence type="ECO:0000256" key="4">
    <source>
        <dbReference type="ARBA" id="ARBA00023136"/>
    </source>
</evidence>
<protein>
    <submittedName>
        <fullName evidence="6">Uncharacterized protein</fullName>
    </submittedName>
</protein>
<accession>A0A9Q0FUK4</accession>
<evidence type="ECO:0000256" key="3">
    <source>
        <dbReference type="ARBA" id="ARBA00022989"/>
    </source>
</evidence>
<dbReference type="EMBL" id="JAKUCV010004058">
    <property type="protein sequence ID" value="KAJ4836646.1"/>
    <property type="molecule type" value="Genomic_DNA"/>
</dbReference>
<sequence length="237" mass="28310">MLIIILKSKRLCLNFTMPFIPEALSTMPHLSVWKDVLPSSTGWSLFYCCSCFPSFFFWFLVFYNNPFCCFFTPKKKFVHCFAIINQEKSLQSDKFSFSIYLSYLVYARFTLLGLLFAAQVLNFMWLKFLLIWRYFRLWSLICGIEAPENMPKCINNCYNLEGFWKNWHASYNKWLVSSIKTFVAIWRKLLNVWVIFTFVAIWHDLEWKLLSWAWLTCLFFIPEMVAKSAANAFQVFI</sequence>
<keyword evidence="4 5" id="KW-0472">Membrane</keyword>
<dbReference type="AlphaFoldDB" id="A0A9Q0FUK4"/>
<dbReference type="InterPro" id="IPR051085">
    <property type="entry name" value="MB_O-acyltransferase"/>
</dbReference>
<dbReference type="PANTHER" id="PTHR13285:SF18">
    <property type="entry name" value="PROTEIN-CYSTEINE N-PALMITOYLTRANSFERASE RASP"/>
    <property type="match status" value="1"/>
</dbReference>
<dbReference type="Proteomes" id="UP001141552">
    <property type="component" value="Unassembled WGS sequence"/>
</dbReference>
<keyword evidence="2 5" id="KW-0812">Transmembrane</keyword>
<feature type="transmembrane region" description="Helical" evidence="5">
    <location>
        <begin position="44"/>
        <end position="63"/>
    </location>
</feature>
<keyword evidence="7" id="KW-1185">Reference proteome</keyword>
<dbReference type="Pfam" id="PF03062">
    <property type="entry name" value="MBOAT"/>
    <property type="match status" value="1"/>
</dbReference>
<proteinExistence type="predicted"/>
<evidence type="ECO:0000313" key="7">
    <source>
        <dbReference type="Proteomes" id="UP001141552"/>
    </source>
</evidence>
<dbReference type="GO" id="GO:0016746">
    <property type="term" value="F:acyltransferase activity"/>
    <property type="evidence" value="ECO:0007669"/>
    <property type="project" value="TreeGrafter"/>
</dbReference>
<evidence type="ECO:0000256" key="1">
    <source>
        <dbReference type="ARBA" id="ARBA00004141"/>
    </source>
</evidence>
<comment type="subcellular location">
    <subcellularLocation>
        <location evidence="1">Membrane</location>
        <topology evidence="1">Multi-pass membrane protein</topology>
    </subcellularLocation>
</comment>
<feature type="transmembrane region" description="Helical" evidence="5">
    <location>
        <begin position="185"/>
        <end position="203"/>
    </location>
</feature>
<dbReference type="GO" id="GO:0019432">
    <property type="term" value="P:triglyceride biosynthetic process"/>
    <property type="evidence" value="ECO:0007669"/>
    <property type="project" value="UniProtKB-ARBA"/>
</dbReference>
<evidence type="ECO:0000256" key="2">
    <source>
        <dbReference type="ARBA" id="ARBA00022692"/>
    </source>
</evidence>
<evidence type="ECO:0000313" key="6">
    <source>
        <dbReference type="EMBL" id="KAJ4836646.1"/>
    </source>
</evidence>
<reference evidence="6" key="1">
    <citation type="submission" date="2022-02" db="EMBL/GenBank/DDBJ databases">
        <authorList>
            <person name="Henning P.M."/>
            <person name="McCubbin A.G."/>
            <person name="Shore J.S."/>
        </authorList>
    </citation>
    <scope>NUCLEOTIDE SEQUENCE</scope>
    <source>
        <strain evidence="6">F60SS</strain>
        <tissue evidence="6">Leaves</tissue>
    </source>
</reference>
<evidence type="ECO:0000256" key="5">
    <source>
        <dbReference type="SAM" id="Phobius"/>
    </source>
</evidence>
<reference evidence="6" key="2">
    <citation type="journal article" date="2023" name="Plants (Basel)">
        <title>Annotation of the Turnera subulata (Passifloraceae) Draft Genome Reveals the S-Locus Evolved after the Divergence of Turneroideae from Passifloroideae in a Stepwise Manner.</title>
        <authorList>
            <person name="Henning P.M."/>
            <person name="Roalson E.H."/>
            <person name="Mir W."/>
            <person name="McCubbin A.G."/>
            <person name="Shore J.S."/>
        </authorList>
    </citation>
    <scope>NUCLEOTIDE SEQUENCE</scope>
    <source>
        <strain evidence="6">F60SS</strain>
    </source>
</reference>
<gene>
    <name evidence="6" type="ORF">Tsubulata_036533</name>
</gene>
<organism evidence="6 7">
    <name type="scientific">Turnera subulata</name>
    <dbReference type="NCBI Taxonomy" id="218843"/>
    <lineage>
        <taxon>Eukaryota</taxon>
        <taxon>Viridiplantae</taxon>
        <taxon>Streptophyta</taxon>
        <taxon>Embryophyta</taxon>
        <taxon>Tracheophyta</taxon>
        <taxon>Spermatophyta</taxon>
        <taxon>Magnoliopsida</taxon>
        <taxon>eudicotyledons</taxon>
        <taxon>Gunneridae</taxon>
        <taxon>Pentapetalae</taxon>
        <taxon>rosids</taxon>
        <taxon>fabids</taxon>
        <taxon>Malpighiales</taxon>
        <taxon>Passifloraceae</taxon>
        <taxon>Turnera</taxon>
    </lineage>
</organism>
<comment type="caution">
    <text evidence="6">The sequence shown here is derived from an EMBL/GenBank/DDBJ whole genome shotgun (WGS) entry which is preliminary data.</text>
</comment>
<keyword evidence="3 5" id="KW-1133">Transmembrane helix</keyword>
<dbReference type="InterPro" id="IPR004299">
    <property type="entry name" value="MBOAT_fam"/>
</dbReference>
<dbReference type="GO" id="GO:0005783">
    <property type="term" value="C:endoplasmic reticulum"/>
    <property type="evidence" value="ECO:0007669"/>
    <property type="project" value="TreeGrafter"/>
</dbReference>
<dbReference type="OrthoDB" id="420606at2759"/>